<dbReference type="Proteomes" id="UP000013782">
    <property type="component" value="Unassembled WGS sequence"/>
</dbReference>
<keyword evidence="2" id="KW-0964">Secreted</keyword>
<dbReference type="OrthoDB" id="2180068at2"/>
<accession>R2Q6W7</accession>
<feature type="transmembrane region" description="Helical" evidence="6">
    <location>
        <begin position="235"/>
        <end position="253"/>
    </location>
</feature>
<dbReference type="PATRIC" id="fig|1158607.3.peg.3527"/>
<evidence type="ECO:0000256" key="2">
    <source>
        <dbReference type="ARBA" id="ARBA00022525"/>
    </source>
</evidence>
<reference evidence="9 10" key="1">
    <citation type="submission" date="2013-02" db="EMBL/GenBank/DDBJ databases">
        <title>The Genome Sequence of Enterococcus pallens BAA-351.</title>
        <authorList>
            <consortium name="The Broad Institute Genome Sequencing Platform"/>
            <consortium name="The Broad Institute Genome Sequencing Center for Infectious Disease"/>
            <person name="Earl A.M."/>
            <person name="Gilmore M.S."/>
            <person name="Lebreton F."/>
            <person name="Walker B."/>
            <person name="Young S.K."/>
            <person name="Zeng Q."/>
            <person name="Gargeya S."/>
            <person name="Fitzgerald M."/>
            <person name="Haas B."/>
            <person name="Abouelleil A."/>
            <person name="Alvarado L."/>
            <person name="Arachchi H.M."/>
            <person name="Berlin A.M."/>
            <person name="Chapman S.B."/>
            <person name="Dewar J."/>
            <person name="Goldberg J."/>
            <person name="Griggs A."/>
            <person name="Gujja S."/>
            <person name="Hansen M."/>
            <person name="Howarth C."/>
            <person name="Imamovic A."/>
            <person name="Larimer J."/>
            <person name="McCowan C."/>
            <person name="Murphy C."/>
            <person name="Neiman D."/>
            <person name="Pearson M."/>
            <person name="Priest M."/>
            <person name="Roberts A."/>
            <person name="Saif S."/>
            <person name="Shea T."/>
            <person name="Sisk P."/>
            <person name="Sykes S."/>
            <person name="Wortman J."/>
            <person name="Nusbaum C."/>
            <person name="Birren B."/>
        </authorList>
    </citation>
    <scope>NUCLEOTIDE SEQUENCE [LARGE SCALE GENOMIC DNA]</scope>
    <source>
        <strain evidence="9 10">ATCC BAA-351</strain>
    </source>
</reference>
<feature type="domain" description="Gram-positive cocci surface proteins LPxTG" evidence="8">
    <location>
        <begin position="222"/>
        <end position="260"/>
    </location>
</feature>
<dbReference type="eggNOG" id="ENOG5033K2P">
    <property type="taxonomic scope" value="Bacteria"/>
</dbReference>
<evidence type="ECO:0000256" key="1">
    <source>
        <dbReference type="ARBA" id="ARBA00022512"/>
    </source>
</evidence>
<protein>
    <submittedName>
        <fullName evidence="9">LPXTG-domain-containing protein cell wall anchor domain</fullName>
    </submittedName>
</protein>
<feature type="compositionally biased region" description="Low complexity" evidence="5">
    <location>
        <begin position="175"/>
        <end position="198"/>
    </location>
</feature>
<dbReference type="AlphaFoldDB" id="R2Q6W7"/>
<feature type="compositionally biased region" description="Gly residues" evidence="5">
    <location>
        <begin position="213"/>
        <end position="223"/>
    </location>
</feature>
<keyword evidence="6" id="KW-0812">Transmembrane</keyword>
<feature type="signal peptide" evidence="7">
    <location>
        <begin position="1"/>
        <end position="25"/>
    </location>
</feature>
<keyword evidence="3 7" id="KW-0732">Signal</keyword>
<proteinExistence type="predicted"/>
<dbReference type="NCBIfam" id="TIGR01167">
    <property type="entry name" value="LPXTG_anchor"/>
    <property type="match status" value="1"/>
</dbReference>
<evidence type="ECO:0000256" key="4">
    <source>
        <dbReference type="ARBA" id="ARBA00023088"/>
    </source>
</evidence>
<gene>
    <name evidence="9" type="ORF">UAU_03532</name>
</gene>
<organism evidence="9 10">
    <name type="scientific">Enterococcus pallens ATCC BAA-351</name>
    <dbReference type="NCBI Taxonomy" id="1158607"/>
    <lineage>
        <taxon>Bacteria</taxon>
        <taxon>Bacillati</taxon>
        <taxon>Bacillota</taxon>
        <taxon>Bacilli</taxon>
        <taxon>Lactobacillales</taxon>
        <taxon>Enterococcaceae</taxon>
        <taxon>Enterococcus</taxon>
    </lineage>
</organism>
<feature type="chain" id="PRO_5004354918" evidence="7">
    <location>
        <begin position="26"/>
        <end position="262"/>
    </location>
</feature>
<feature type="region of interest" description="Disordered" evidence="5">
    <location>
        <begin position="168"/>
        <end position="229"/>
    </location>
</feature>
<evidence type="ECO:0000256" key="3">
    <source>
        <dbReference type="ARBA" id="ARBA00022729"/>
    </source>
</evidence>
<keyword evidence="10" id="KW-1185">Reference proteome</keyword>
<keyword evidence="6" id="KW-1133">Transmembrane helix</keyword>
<dbReference type="RefSeq" id="WP_010758509.1">
    <property type="nucleotide sequence ID" value="NZ_ASWD01000004.1"/>
</dbReference>
<keyword evidence="4" id="KW-0572">Peptidoglycan-anchor</keyword>
<comment type="caution">
    <text evidence="9">The sequence shown here is derived from an EMBL/GenBank/DDBJ whole genome shotgun (WGS) entry which is preliminary data.</text>
</comment>
<evidence type="ECO:0000256" key="7">
    <source>
        <dbReference type="SAM" id="SignalP"/>
    </source>
</evidence>
<dbReference type="InterPro" id="IPR019931">
    <property type="entry name" value="LPXTG_anchor"/>
</dbReference>
<evidence type="ECO:0000313" key="9">
    <source>
        <dbReference type="EMBL" id="EOH90993.1"/>
    </source>
</evidence>
<dbReference type="HOGENOM" id="CLU_099790_0_0_9"/>
<sequence>MNIRRIVIGILSLFALFSGSLTVEAAKTLPPGLVIGDSEGMYATSEGEYYIDLVDILPGDVYEKEITIRSLDLEDPFSLGMLAEEVDSSGSVDWKNHITLTLVLDGKEIYQGPLLGDGSRDWTKTPLELGVCKYGTDKLMKAIFTIDSALTNEDLRSQSTLNFTWTFVGTKDQPTEPTTSTEPSSSTEPSMSTEPSTSYSGKRDLPITDPGNGRSGGSSGSTGSGKRLPQTGEQLMYQFLSGLLLVLIALFLWEKRREEEQE</sequence>
<evidence type="ECO:0000259" key="8">
    <source>
        <dbReference type="Pfam" id="PF00746"/>
    </source>
</evidence>
<keyword evidence="1" id="KW-0134">Cell wall</keyword>
<dbReference type="Pfam" id="PF00746">
    <property type="entry name" value="Gram_pos_anchor"/>
    <property type="match status" value="1"/>
</dbReference>
<evidence type="ECO:0000256" key="5">
    <source>
        <dbReference type="SAM" id="MobiDB-lite"/>
    </source>
</evidence>
<evidence type="ECO:0000256" key="6">
    <source>
        <dbReference type="SAM" id="Phobius"/>
    </source>
</evidence>
<evidence type="ECO:0000313" key="10">
    <source>
        <dbReference type="Proteomes" id="UP000013782"/>
    </source>
</evidence>
<dbReference type="STRING" id="160454.RV10_GL004721"/>
<keyword evidence="6" id="KW-0472">Membrane</keyword>
<dbReference type="EMBL" id="AJAQ01000035">
    <property type="protein sequence ID" value="EOH90993.1"/>
    <property type="molecule type" value="Genomic_DNA"/>
</dbReference>
<name>R2Q6W7_9ENTE</name>